<evidence type="ECO:0000256" key="3">
    <source>
        <dbReference type="ARBA" id="ARBA00022692"/>
    </source>
</evidence>
<feature type="domain" description="ABC3 transporter permease C-terminal" evidence="7">
    <location>
        <begin position="306"/>
        <end position="418"/>
    </location>
</feature>
<dbReference type="Proteomes" id="UP000249547">
    <property type="component" value="Unassembled WGS sequence"/>
</dbReference>
<evidence type="ECO:0000256" key="6">
    <source>
        <dbReference type="SAM" id="Phobius"/>
    </source>
</evidence>
<feature type="transmembrane region" description="Helical" evidence="6">
    <location>
        <begin position="748"/>
        <end position="767"/>
    </location>
</feature>
<feature type="transmembrane region" description="Helical" evidence="6">
    <location>
        <begin position="696"/>
        <end position="718"/>
    </location>
</feature>
<dbReference type="Pfam" id="PF02687">
    <property type="entry name" value="FtsX"/>
    <property type="match status" value="2"/>
</dbReference>
<keyword evidence="5 6" id="KW-0472">Membrane</keyword>
<sequence>MLFNYIIVAWRNLRRNKLFSAINIMGLAIGLACCMALVLYIFNELSYDKQFKKGDQIYLLGTDFIRTSGDKESGVSSSAPFAYAMKSELPAIAQSTRLFRDPASDKILFRYTNQNNVQQSVFQQRGFYVDSTFFDVFDYKFIAGNPQNALQNPQGLVLSATLAKNLYSNPVNALGKVIEVESNMGKYSLTVTGVFDDSQLNHIGANFFMPMTMGWIAEFVRSNQVEFAANNMFMTYFRLHENATRESLEKLLPGFIEKYARKDLTVIGFDKRLFLIPLKEIHFSADIKSNILTPTITKKYLYILGSIAAFLLVIGCINFMNLATARSAKRAAEVGVRKSMGATKGALIKQFIGESMMITFIAFGIAVVLLICVLPLFNNLTGKQISVLQVLDWKILVSFLLLSLLTGVLAGSYPAFYLSMFKPVEVLKGKVVNNYSAIFLRKGLVVFQFIITICLILAALVIQMQMKYLQEAPLGFNKDQQIILPLQTEYTRSHINVIKEALRNNSQVEQVAGTQFYPGVTNFGDFALFNEGQTVKDAKKFSRNWVDENFLEGLGVKLLQGRLFSTQYKTDSLTSLVINEAGVRALGYKQGENVIGKKVYAEWHGEREQMEIVGVVKDFHFTSLHEKIEPFSFRFEPNSDGYNYCLIHVNTTDIQGFLRTLESTWNRIYPMEPFTYSMLSDDFNRYYSADQRTASIVNVFGTIAIVISCLGLFGLVAFSTQQRTKEIGIRKVLGASVTQIVTLLSRDFLKLVVLAIVIACPLAYWAMNTWLNDFAYKIKIEWWMYVVTAVVALLVAGLTLSYQSIKAALLNPVKSIKAE</sequence>
<dbReference type="AlphaFoldDB" id="A0A327QIT8"/>
<feature type="transmembrane region" description="Helical" evidence="6">
    <location>
        <begin position="439"/>
        <end position="462"/>
    </location>
</feature>
<reference evidence="9 10" key="1">
    <citation type="submission" date="2018-06" db="EMBL/GenBank/DDBJ databases">
        <title>Genomic Encyclopedia of Archaeal and Bacterial Type Strains, Phase II (KMG-II): from individual species to whole genera.</title>
        <authorList>
            <person name="Goeker M."/>
        </authorList>
    </citation>
    <scope>NUCLEOTIDE SEQUENCE [LARGE SCALE GENOMIC DNA]</scope>
    <source>
        <strain evidence="9 10">DSM 23857</strain>
    </source>
</reference>
<keyword evidence="3 6" id="KW-0812">Transmembrane</keyword>
<feature type="transmembrane region" description="Helical" evidence="6">
    <location>
        <begin position="782"/>
        <end position="802"/>
    </location>
</feature>
<protein>
    <submittedName>
        <fullName evidence="9">Putative ABC transport system permease protein</fullName>
    </submittedName>
</protein>
<keyword evidence="4 6" id="KW-1133">Transmembrane helix</keyword>
<evidence type="ECO:0000313" key="9">
    <source>
        <dbReference type="EMBL" id="RAJ03888.1"/>
    </source>
</evidence>
<evidence type="ECO:0000313" key="10">
    <source>
        <dbReference type="Proteomes" id="UP000249547"/>
    </source>
</evidence>
<evidence type="ECO:0000256" key="4">
    <source>
        <dbReference type="ARBA" id="ARBA00022989"/>
    </source>
</evidence>
<feature type="transmembrane region" description="Helical" evidence="6">
    <location>
        <begin position="397"/>
        <end position="418"/>
    </location>
</feature>
<feature type="domain" description="MacB-like periplasmic core" evidence="8">
    <location>
        <begin position="20"/>
        <end position="250"/>
    </location>
</feature>
<dbReference type="InterPro" id="IPR003838">
    <property type="entry name" value="ABC3_permease_C"/>
</dbReference>
<evidence type="ECO:0000259" key="7">
    <source>
        <dbReference type="Pfam" id="PF02687"/>
    </source>
</evidence>
<dbReference type="InterPro" id="IPR050250">
    <property type="entry name" value="Macrolide_Exporter_MacB"/>
</dbReference>
<dbReference type="PANTHER" id="PTHR30572">
    <property type="entry name" value="MEMBRANE COMPONENT OF TRANSPORTER-RELATED"/>
    <property type="match status" value="1"/>
</dbReference>
<feature type="transmembrane region" description="Helical" evidence="6">
    <location>
        <begin position="21"/>
        <end position="42"/>
    </location>
</feature>
<evidence type="ECO:0000256" key="1">
    <source>
        <dbReference type="ARBA" id="ARBA00004651"/>
    </source>
</evidence>
<keyword evidence="2" id="KW-1003">Cell membrane</keyword>
<feature type="transmembrane region" description="Helical" evidence="6">
    <location>
        <begin position="357"/>
        <end position="377"/>
    </location>
</feature>
<gene>
    <name evidence="9" type="ORF">LX64_02765</name>
</gene>
<organism evidence="9 10">
    <name type="scientific">Chitinophaga skermanii</name>
    <dbReference type="NCBI Taxonomy" id="331697"/>
    <lineage>
        <taxon>Bacteria</taxon>
        <taxon>Pseudomonadati</taxon>
        <taxon>Bacteroidota</taxon>
        <taxon>Chitinophagia</taxon>
        <taxon>Chitinophagales</taxon>
        <taxon>Chitinophagaceae</taxon>
        <taxon>Chitinophaga</taxon>
    </lineage>
</organism>
<dbReference type="EMBL" id="QLLL01000005">
    <property type="protein sequence ID" value="RAJ03888.1"/>
    <property type="molecule type" value="Genomic_DNA"/>
</dbReference>
<evidence type="ECO:0000259" key="8">
    <source>
        <dbReference type="Pfam" id="PF12704"/>
    </source>
</evidence>
<evidence type="ECO:0000256" key="2">
    <source>
        <dbReference type="ARBA" id="ARBA00022475"/>
    </source>
</evidence>
<comment type="subcellular location">
    <subcellularLocation>
        <location evidence="1">Cell membrane</location>
        <topology evidence="1">Multi-pass membrane protein</topology>
    </subcellularLocation>
</comment>
<feature type="transmembrane region" description="Helical" evidence="6">
    <location>
        <begin position="300"/>
        <end position="320"/>
    </location>
</feature>
<feature type="domain" description="ABC3 transporter permease C-terminal" evidence="7">
    <location>
        <begin position="698"/>
        <end position="811"/>
    </location>
</feature>
<dbReference type="PANTHER" id="PTHR30572:SF18">
    <property type="entry name" value="ABC-TYPE MACROLIDE FAMILY EXPORT SYSTEM PERMEASE COMPONENT 2"/>
    <property type="match status" value="1"/>
</dbReference>
<dbReference type="OrthoDB" id="5933722at2"/>
<dbReference type="Pfam" id="PF12704">
    <property type="entry name" value="MacB_PCD"/>
    <property type="match status" value="1"/>
</dbReference>
<dbReference type="RefSeq" id="WP_111598218.1">
    <property type="nucleotide sequence ID" value="NZ_QLLL01000005.1"/>
</dbReference>
<proteinExistence type="predicted"/>
<accession>A0A327QIT8</accession>
<dbReference type="InterPro" id="IPR025857">
    <property type="entry name" value="MacB_PCD"/>
</dbReference>
<dbReference type="GO" id="GO:0005886">
    <property type="term" value="C:plasma membrane"/>
    <property type="evidence" value="ECO:0007669"/>
    <property type="project" value="UniProtKB-SubCell"/>
</dbReference>
<name>A0A327QIT8_9BACT</name>
<comment type="caution">
    <text evidence="9">The sequence shown here is derived from an EMBL/GenBank/DDBJ whole genome shotgun (WGS) entry which is preliminary data.</text>
</comment>
<keyword evidence="10" id="KW-1185">Reference proteome</keyword>
<evidence type="ECO:0000256" key="5">
    <source>
        <dbReference type="ARBA" id="ARBA00023136"/>
    </source>
</evidence>
<dbReference type="GO" id="GO:0022857">
    <property type="term" value="F:transmembrane transporter activity"/>
    <property type="evidence" value="ECO:0007669"/>
    <property type="project" value="TreeGrafter"/>
</dbReference>